<dbReference type="EMBL" id="QTSX02005112">
    <property type="protein sequence ID" value="KAJ9060973.1"/>
    <property type="molecule type" value="Genomic_DNA"/>
</dbReference>
<evidence type="ECO:0000313" key="1">
    <source>
        <dbReference type="EMBL" id="KAJ9060973.1"/>
    </source>
</evidence>
<accession>A0ACC2SFB4</accession>
<comment type="caution">
    <text evidence="1">The sequence shown here is derived from an EMBL/GenBank/DDBJ whole genome shotgun (WGS) entry which is preliminary data.</text>
</comment>
<name>A0ACC2SFB4_9FUNG</name>
<gene>
    <name evidence="1" type="ORF">DSO57_1025336</name>
</gene>
<protein>
    <submittedName>
        <fullName evidence="1">Uncharacterized protein</fullName>
    </submittedName>
</protein>
<sequence>MKKGISQKDALLVTTSARAQITITTAVPTTSVLMCSAPLQSCAPSPDQDYTPPPLKCHEREANPLPEELPIDIVDPTTPESQATAELIDEVYKEGTHAPPTTPSLSTPPPTVCGTRWNPKHPKPFAPLKEQLDFNDPLLAKEDLRYHLVTVETVPESPAAQTHTNNSIELNLEIPSEFPTGSNSPDTFSLPVNVTNKETHTDDSYILDCDSI</sequence>
<reference evidence="1" key="1">
    <citation type="submission" date="2022-04" db="EMBL/GenBank/DDBJ databases">
        <title>Genome of the entomopathogenic fungus Entomophthora muscae.</title>
        <authorList>
            <person name="Elya C."/>
            <person name="Lovett B.R."/>
            <person name="Lee E."/>
            <person name="Macias A.M."/>
            <person name="Hajek A.E."/>
            <person name="De Bivort B.L."/>
            <person name="Kasson M.T."/>
            <person name="De Fine Licht H.H."/>
            <person name="Stajich J.E."/>
        </authorList>
    </citation>
    <scope>NUCLEOTIDE SEQUENCE</scope>
    <source>
        <strain evidence="1">Berkeley</strain>
    </source>
</reference>
<evidence type="ECO:0000313" key="2">
    <source>
        <dbReference type="Proteomes" id="UP001165960"/>
    </source>
</evidence>
<proteinExistence type="predicted"/>
<dbReference type="Proteomes" id="UP001165960">
    <property type="component" value="Unassembled WGS sequence"/>
</dbReference>
<keyword evidence="2" id="KW-1185">Reference proteome</keyword>
<organism evidence="1 2">
    <name type="scientific">Entomophthora muscae</name>
    <dbReference type="NCBI Taxonomy" id="34485"/>
    <lineage>
        <taxon>Eukaryota</taxon>
        <taxon>Fungi</taxon>
        <taxon>Fungi incertae sedis</taxon>
        <taxon>Zoopagomycota</taxon>
        <taxon>Entomophthoromycotina</taxon>
        <taxon>Entomophthoromycetes</taxon>
        <taxon>Entomophthorales</taxon>
        <taxon>Entomophthoraceae</taxon>
        <taxon>Entomophthora</taxon>
    </lineage>
</organism>